<dbReference type="InterPro" id="IPR041394">
    <property type="entry name" value="HEPN_Cthe2314"/>
</dbReference>
<protein>
    <recommendedName>
        <fullName evidence="1">Cthe-2314-like HEPN domain-containing protein</fullName>
    </recommendedName>
</protein>
<reference evidence="2 3" key="1">
    <citation type="submission" date="2017-01" db="EMBL/GenBank/DDBJ databases">
        <authorList>
            <person name="Varghese N."/>
            <person name="Submissions S."/>
        </authorList>
    </citation>
    <scope>NUCLEOTIDE SEQUENCE [LARGE SCALE GENOMIC DNA]</scope>
    <source>
        <strain evidence="2 3">DSM 2061</strain>
    </source>
</reference>
<dbReference type="EMBL" id="FTOB01000002">
    <property type="protein sequence ID" value="SIS46832.1"/>
    <property type="molecule type" value="Genomic_DNA"/>
</dbReference>
<organism evidence="2 3">
    <name type="scientific">Zobellia uliginosa</name>
    <dbReference type="NCBI Taxonomy" id="143224"/>
    <lineage>
        <taxon>Bacteria</taxon>
        <taxon>Pseudomonadati</taxon>
        <taxon>Bacteroidota</taxon>
        <taxon>Flavobacteriia</taxon>
        <taxon>Flavobacteriales</taxon>
        <taxon>Flavobacteriaceae</taxon>
        <taxon>Zobellia</taxon>
    </lineage>
</organism>
<name>A0ABY1KL06_9FLAO</name>
<evidence type="ECO:0000313" key="2">
    <source>
        <dbReference type="EMBL" id="SIS46832.1"/>
    </source>
</evidence>
<dbReference type="RefSeq" id="WP_076453868.1">
    <property type="nucleotide sequence ID" value="NZ_FTOB01000002.1"/>
</dbReference>
<evidence type="ECO:0000313" key="3">
    <source>
        <dbReference type="Proteomes" id="UP000185728"/>
    </source>
</evidence>
<dbReference type="Pfam" id="PF18730">
    <property type="entry name" value="HEPN_Cthe2314"/>
    <property type="match status" value="1"/>
</dbReference>
<keyword evidence="3" id="KW-1185">Reference proteome</keyword>
<evidence type="ECO:0000259" key="1">
    <source>
        <dbReference type="Pfam" id="PF18730"/>
    </source>
</evidence>
<gene>
    <name evidence="2" type="ORF">SAMN05421766_10261</name>
</gene>
<comment type="caution">
    <text evidence="2">The sequence shown here is derived from an EMBL/GenBank/DDBJ whole genome shotgun (WGS) entry which is preliminary data.</text>
</comment>
<accession>A0ABY1KL06</accession>
<dbReference type="Proteomes" id="UP000185728">
    <property type="component" value="Unassembled WGS sequence"/>
</dbReference>
<sequence>MTDKEIINDFYTLITRKVKENGLNTEADKIKLDSFFIGQKAVDSRLDYNITQDIRYIHADLVYVTGILFALRPYINNPINETAILKGKEFSTYRQNMYDSLYGMYASICFEKLYNFWDRIGDKIANEFPDKFPNPRAIMFANVIENLKTEYQTNHNIKWLIDFKDGEFKDFNEKRKVVVHYEHIETKYKELILSNTGDMTKIKEIFLEKSGLPEFFQKHIKLTNEGIKQTYDFVKSRT</sequence>
<feature type="domain" description="Cthe-2314-like HEPN" evidence="1">
    <location>
        <begin position="75"/>
        <end position="235"/>
    </location>
</feature>
<proteinExistence type="predicted"/>